<evidence type="ECO:0000256" key="2">
    <source>
        <dbReference type="ARBA" id="ARBA00012438"/>
    </source>
</evidence>
<dbReference type="SMART" id="SM00387">
    <property type="entry name" value="HATPase_c"/>
    <property type="match status" value="1"/>
</dbReference>
<keyword evidence="3" id="KW-0597">Phosphoprotein</keyword>
<feature type="transmembrane region" description="Helical" evidence="8">
    <location>
        <begin position="21"/>
        <end position="43"/>
    </location>
</feature>
<keyword evidence="8" id="KW-1133">Transmembrane helix</keyword>
<dbReference type="PROSITE" id="PS50109">
    <property type="entry name" value="HIS_KIN"/>
    <property type="match status" value="1"/>
</dbReference>
<dbReference type="SUPFAM" id="SSF55874">
    <property type="entry name" value="ATPase domain of HSP90 chaperone/DNA topoisomerase II/histidine kinase"/>
    <property type="match status" value="1"/>
</dbReference>
<dbReference type="EMBL" id="LGHJ01000012">
    <property type="protein sequence ID" value="KPL76358.1"/>
    <property type="molecule type" value="Genomic_DNA"/>
</dbReference>
<dbReference type="GO" id="GO:0000155">
    <property type="term" value="F:phosphorelay sensor kinase activity"/>
    <property type="evidence" value="ECO:0007669"/>
    <property type="project" value="InterPro"/>
</dbReference>
<dbReference type="InterPro" id="IPR036097">
    <property type="entry name" value="HisK_dim/P_sf"/>
</dbReference>
<dbReference type="EC" id="2.7.13.3" evidence="2"/>
<evidence type="ECO:0000256" key="5">
    <source>
        <dbReference type="ARBA" id="ARBA00022777"/>
    </source>
</evidence>
<comment type="caution">
    <text evidence="10">The sequence shown here is derived from an EMBL/GenBank/DDBJ whole genome shotgun (WGS) entry which is preliminary data.</text>
</comment>
<dbReference type="Pfam" id="PF13185">
    <property type="entry name" value="GAF_2"/>
    <property type="match status" value="3"/>
</dbReference>
<dbReference type="Gene3D" id="3.30.450.40">
    <property type="match status" value="4"/>
</dbReference>
<keyword evidence="7 8" id="KW-0472">Membrane</keyword>
<dbReference type="Pfam" id="PF02518">
    <property type="entry name" value="HATPase_c"/>
    <property type="match status" value="1"/>
</dbReference>
<dbReference type="STRING" id="360411.AC812_06770"/>
<evidence type="ECO:0000256" key="1">
    <source>
        <dbReference type="ARBA" id="ARBA00000085"/>
    </source>
</evidence>
<gene>
    <name evidence="10" type="ORF">AC812_06770</name>
</gene>
<proteinExistence type="predicted"/>
<evidence type="ECO:0000256" key="8">
    <source>
        <dbReference type="SAM" id="Phobius"/>
    </source>
</evidence>
<dbReference type="FunFam" id="3.30.565.10:FF:000006">
    <property type="entry name" value="Sensor histidine kinase WalK"/>
    <property type="match status" value="1"/>
</dbReference>
<dbReference type="Pfam" id="PF00512">
    <property type="entry name" value="HisKA"/>
    <property type="match status" value="1"/>
</dbReference>
<organism evidence="10 11">
    <name type="scientific">Bellilinea caldifistulae</name>
    <dbReference type="NCBI Taxonomy" id="360411"/>
    <lineage>
        <taxon>Bacteria</taxon>
        <taxon>Bacillati</taxon>
        <taxon>Chloroflexota</taxon>
        <taxon>Anaerolineae</taxon>
        <taxon>Anaerolineales</taxon>
        <taxon>Anaerolineaceae</taxon>
        <taxon>Bellilinea</taxon>
    </lineage>
</organism>
<dbReference type="InterPro" id="IPR029016">
    <property type="entry name" value="GAF-like_dom_sf"/>
</dbReference>
<dbReference type="PRINTS" id="PR00344">
    <property type="entry name" value="BCTRLSENSOR"/>
</dbReference>
<dbReference type="PANTHER" id="PTHR43711:SF31">
    <property type="entry name" value="HISTIDINE KINASE"/>
    <property type="match status" value="1"/>
</dbReference>
<evidence type="ECO:0000256" key="7">
    <source>
        <dbReference type="ARBA" id="ARBA00023136"/>
    </source>
</evidence>
<keyword evidence="8" id="KW-0812">Transmembrane</keyword>
<dbReference type="InterPro" id="IPR003594">
    <property type="entry name" value="HATPase_dom"/>
</dbReference>
<dbReference type="SUPFAM" id="SSF55781">
    <property type="entry name" value="GAF domain-like"/>
    <property type="match status" value="4"/>
</dbReference>
<accession>A0A0P6XK84</accession>
<dbReference type="Gene3D" id="3.30.565.10">
    <property type="entry name" value="Histidine kinase-like ATPase, C-terminal domain"/>
    <property type="match status" value="1"/>
</dbReference>
<feature type="domain" description="Histidine kinase" evidence="9">
    <location>
        <begin position="768"/>
        <end position="996"/>
    </location>
</feature>
<dbReference type="CDD" id="cd00082">
    <property type="entry name" value="HisKA"/>
    <property type="match status" value="1"/>
</dbReference>
<dbReference type="Gene3D" id="1.10.287.130">
    <property type="match status" value="1"/>
</dbReference>
<name>A0A0P6XK84_9CHLR</name>
<keyword evidence="11" id="KW-1185">Reference proteome</keyword>
<protein>
    <recommendedName>
        <fullName evidence="2">histidine kinase</fullName>
        <ecNumber evidence="2">2.7.13.3</ecNumber>
    </recommendedName>
</protein>
<dbReference type="PANTHER" id="PTHR43711">
    <property type="entry name" value="TWO-COMPONENT HISTIDINE KINASE"/>
    <property type="match status" value="1"/>
</dbReference>
<dbReference type="InterPro" id="IPR003018">
    <property type="entry name" value="GAF"/>
</dbReference>
<reference evidence="10 11" key="1">
    <citation type="submission" date="2015-07" db="EMBL/GenBank/DDBJ databases">
        <title>Draft genome of Bellilinea caldifistulae DSM 17877.</title>
        <authorList>
            <person name="Hemp J."/>
            <person name="Ward L.M."/>
            <person name="Pace L.A."/>
            <person name="Fischer W.W."/>
        </authorList>
    </citation>
    <scope>NUCLEOTIDE SEQUENCE [LARGE SCALE GENOMIC DNA]</scope>
    <source>
        <strain evidence="10 11">GOMI-1</strain>
    </source>
</reference>
<dbReference type="Proteomes" id="UP000050514">
    <property type="component" value="Unassembled WGS sequence"/>
</dbReference>
<keyword evidence="4" id="KW-0808">Transferase</keyword>
<dbReference type="FunFam" id="1.10.287.130:FF:000001">
    <property type="entry name" value="Two-component sensor histidine kinase"/>
    <property type="match status" value="1"/>
</dbReference>
<keyword evidence="6" id="KW-0902">Two-component regulatory system</keyword>
<feature type="transmembrane region" description="Helical" evidence="8">
    <location>
        <begin position="49"/>
        <end position="69"/>
    </location>
</feature>
<dbReference type="SUPFAM" id="SSF47384">
    <property type="entry name" value="Homodimeric domain of signal transducing histidine kinase"/>
    <property type="match status" value="1"/>
</dbReference>
<evidence type="ECO:0000259" key="9">
    <source>
        <dbReference type="PROSITE" id="PS50109"/>
    </source>
</evidence>
<keyword evidence="5" id="KW-0418">Kinase</keyword>
<evidence type="ECO:0000256" key="3">
    <source>
        <dbReference type="ARBA" id="ARBA00022553"/>
    </source>
</evidence>
<dbReference type="InterPro" id="IPR050736">
    <property type="entry name" value="Sensor_HK_Regulatory"/>
</dbReference>
<evidence type="ECO:0000313" key="11">
    <source>
        <dbReference type="Proteomes" id="UP000050514"/>
    </source>
</evidence>
<comment type="catalytic activity">
    <reaction evidence="1">
        <text>ATP + protein L-histidine = ADP + protein N-phospho-L-histidine.</text>
        <dbReference type="EC" id="2.7.13.3"/>
    </reaction>
</comment>
<dbReference type="InterPro" id="IPR005467">
    <property type="entry name" value="His_kinase_dom"/>
</dbReference>
<dbReference type="InterPro" id="IPR036890">
    <property type="entry name" value="HATPase_C_sf"/>
</dbReference>
<evidence type="ECO:0000313" key="10">
    <source>
        <dbReference type="EMBL" id="KPL76358.1"/>
    </source>
</evidence>
<dbReference type="SMART" id="SM00065">
    <property type="entry name" value="GAF"/>
    <property type="match status" value="4"/>
</dbReference>
<dbReference type="InterPro" id="IPR004358">
    <property type="entry name" value="Sig_transdc_His_kin-like_C"/>
</dbReference>
<evidence type="ECO:0000256" key="6">
    <source>
        <dbReference type="ARBA" id="ARBA00023012"/>
    </source>
</evidence>
<dbReference type="InterPro" id="IPR003661">
    <property type="entry name" value="HisK_dim/P_dom"/>
</dbReference>
<dbReference type="AlphaFoldDB" id="A0A0P6XK84"/>
<evidence type="ECO:0000256" key="4">
    <source>
        <dbReference type="ARBA" id="ARBA00022679"/>
    </source>
</evidence>
<sequence length="997" mass="110763">MFNGRTLESRRAGQINRYTPLVMTGLLLAGGYALLVSGLSLVFQQALGWNSPWLSALLFFIMALAFFPLRNRLEGLFSSLRGVSLQQSPRRVEMTEAVSLLDTLDRREIILRLRRELLEKLGVEKAHLFLYDLVSDSYQAAEDQNGKKTSDLVFQSNSPLVEHLTKIKGFLSLNEADAVLMDELRGERTRLSLLNARWFFPLPGNQRLLGWLALDGQTGAGFTPPVLEAVGRLCREAALALDRAQMVSEMENSVREMNILTRVAQGVNVTLNLDDIFELIYAQITQLIPADQFRLILKSPQGDGLVQVFFIDGEERVSEQENLYLPVEPSLESEVAASGRGSMTDDYSRESRQRGLLPLTDAIYAWMAAPLNAGAEPIGIICLGRRDPAQRFTTEQLRILQALADQAAGGIFKVRLLAESERRARQLKTLNEVTRQLTSTLDPERLLKNILQSAVDILNCEAGSLLMLDEHTEELVFRVVLGPVAHELEGQRMPADKGVVGRSFQTRQPLIVNDVRSSKDWFSKPDKMTGFVTRSLLVVPLIVKDTVLGVIEVVNRKDGSNFNLDDQELLTAFASQAAVAIENARLYTLTDQALAAKVEELSVLQRIDRELNTSLDVSRAMTITLEWAMRQSGADAGLVGVVLPEGVRVVASQGYADELSIFENDLIPGDRIGLGRMIDLRRAIRSYPAEDLPGLFTSAASQVLIPIQREQSVIGLLLLESRKPEVCDEDMLEFLQRLGDHAAIAIANAQLYSAVQSANVAKSEFVSFVAHELKNPMTSIKGYTELLAAKAVGPVNDAQANFLTVIRSNIDRMNTLVSDLNDLSKIEAGRLRLEFAPIHLSEALQEVERSTRRQIEEKQQTLTINLPADLPPVWADRTRLVQVLVNLVSNAHKYTEAGGKITVGALRTKNEWDENGPAEVVHVWVQDTGLGIAPEDQPKIFQKFFRSEDPKAREVPGSGLGLNITRSLVEMQGGQIWFESEYRRGTTFHFTIPVAEQ</sequence>
<dbReference type="SMART" id="SM00388">
    <property type="entry name" value="HisKA"/>
    <property type="match status" value="1"/>
</dbReference>